<sequence>MKEVPIEVKPIFSADNEEEVVKMTYILRQLLLVRNGNYTKDDPFYLAIQRERMGEISELESKLDTAMIQLRFVPPPHSPEYANNVAPYPYNISFEILTRCYRAGAEIKIHNIYREDNTVYAEVTILNYLEAKKTNPVPLEQLCGEATSNKELRDEDQEKCTFVSKESIEGLRASDTKLFELKTQVGGDHYAKCAIQPIDYIMANGLDYLQGNVIKYVTRYKNKNGVEDLEKAAHYLRIMIEREKAKDASNT</sequence>
<keyword evidence="1" id="KW-0808">Transferase</keyword>
<reference evidence="1" key="1">
    <citation type="journal article" date="2021" name="Proc. Natl. Acad. Sci. U.S.A.">
        <title>A Catalog of Tens of Thousands of Viruses from Human Metagenomes Reveals Hidden Associations with Chronic Diseases.</title>
        <authorList>
            <person name="Tisza M.J."/>
            <person name="Buck C.B."/>
        </authorList>
    </citation>
    <scope>NUCLEOTIDE SEQUENCE</scope>
    <source>
        <strain evidence="1">CtUS21</strain>
    </source>
</reference>
<name>A0A8S5MQI7_9CAUD</name>
<evidence type="ECO:0000313" key="1">
    <source>
        <dbReference type="EMBL" id="DAD84351.1"/>
    </source>
</evidence>
<accession>A0A8S5MQI7</accession>
<keyword evidence="1" id="KW-0418">Kinase</keyword>
<dbReference type="Pfam" id="PF11753">
    <property type="entry name" value="DUF3310"/>
    <property type="match status" value="1"/>
</dbReference>
<dbReference type="EMBL" id="BK014959">
    <property type="protein sequence ID" value="DAD84351.1"/>
    <property type="molecule type" value="Genomic_DNA"/>
</dbReference>
<proteinExistence type="predicted"/>
<organism evidence="1">
    <name type="scientific">Podoviridae sp. ctUS21</name>
    <dbReference type="NCBI Taxonomy" id="2826557"/>
    <lineage>
        <taxon>Viruses</taxon>
        <taxon>Duplodnaviria</taxon>
        <taxon>Heunggongvirae</taxon>
        <taxon>Uroviricota</taxon>
        <taxon>Caudoviricetes</taxon>
    </lineage>
</organism>
<protein>
    <submittedName>
        <fullName evidence="1">Nucelotide kinase</fullName>
    </submittedName>
</protein>
<dbReference type="GO" id="GO:0016301">
    <property type="term" value="F:kinase activity"/>
    <property type="evidence" value="ECO:0007669"/>
    <property type="project" value="UniProtKB-KW"/>
</dbReference>
<dbReference type="InterPro" id="IPR021739">
    <property type="entry name" value="SaV-like"/>
</dbReference>